<keyword evidence="1" id="KW-0472">Membrane</keyword>
<dbReference type="RefSeq" id="WP_277520345.1">
    <property type="nucleotide sequence ID" value="NZ_JAMQOT010000001.1"/>
</dbReference>
<dbReference type="Proteomes" id="UP001154061">
    <property type="component" value="Unassembled WGS sequence"/>
</dbReference>
<name>A0A9Q4L2R6_9EURY</name>
<gene>
    <name evidence="2" type="ORF">NDI89_04665</name>
</gene>
<sequence length="72" mass="7813">MRRYLVLSGIVNGNLSVGGWIVGFTLLFAGVLATPVVRRRLESRFEVYPSSRTVLELYVALVGGGFAIATIL</sequence>
<reference evidence="2" key="1">
    <citation type="submission" date="2022-06" db="EMBL/GenBank/DDBJ databases">
        <title>Natrinema sp. a new haloarchaeum isolate from saline soil.</title>
        <authorList>
            <person name="Strakova D."/>
            <person name="Galisteo C."/>
            <person name="Sanchez-Porro C."/>
            <person name="Ventosa A."/>
        </authorList>
    </citation>
    <scope>NUCLEOTIDE SEQUENCE</scope>
    <source>
        <strain evidence="2">S1CR25-10</strain>
    </source>
</reference>
<dbReference type="AlphaFoldDB" id="A0A9Q4L2R6"/>
<comment type="caution">
    <text evidence="2">The sequence shown here is derived from an EMBL/GenBank/DDBJ whole genome shotgun (WGS) entry which is preliminary data.</text>
</comment>
<dbReference type="EMBL" id="JAMQOT010000001">
    <property type="protein sequence ID" value="MDF9744875.1"/>
    <property type="molecule type" value="Genomic_DNA"/>
</dbReference>
<proteinExistence type="predicted"/>
<keyword evidence="1" id="KW-0812">Transmembrane</keyword>
<keyword evidence="1" id="KW-1133">Transmembrane helix</keyword>
<accession>A0A9Q4L2R6</accession>
<evidence type="ECO:0000256" key="1">
    <source>
        <dbReference type="SAM" id="Phobius"/>
    </source>
</evidence>
<evidence type="ECO:0000313" key="3">
    <source>
        <dbReference type="Proteomes" id="UP001154061"/>
    </source>
</evidence>
<organism evidence="2 3">
    <name type="scientific">Natrinema salsiterrestre</name>
    <dbReference type="NCBI Taxonomy" id="2950540"/>
    <lineage>
        <taxon>Archaea</taxon>
        <taxon>Methanobacteriati</taxon>
        <taxon>Methanobacteriota</taxon>
        <taxon>Stenosarchaea group</taxon>
        <taxon>Halobacteria</taxon>
        <taxon>Halobacteriales</taxon>
        <taxon>Natrialbaceae</taxon>
        <taxon>Natrinema</taxon>
    </lineage>
</organism>
<protein>
    <submittedName>
        <fullName evidence="2">Uncharacterized protein</fullName>
    </submittedName>
</protein>
<evidence type="ECO:0000313" key="2">
    <source>
        <dbReference type="EMBL" id="MDF9744875.1"/>
    </source>
</evidence>
<feature type="transmembrane region" description="Helical" evidence="1">
    <location>
        <begin position="53"/>
        <end position="71"/>
    </location>
</feature>
<keyword evidence="3" id="KW-1185">Reference proteome</keyword>
<feature type="transmembrane region" description="Helical" evidence="1">
    <location>
        <begin position="20"/>
        <end position="41"/>
    </location>
</feature>